<evidence type="ECO:0000256" key="2">
    <source>
        <dbReference type="SAM" id="MobiDB-lite"/>
    </source>
</evidence>
<dbReference type="EMBL" id="OX465082">
    <property type="protein sequence ID" value="CAI9289978.1"/>
    <property type="molecule type" value="Genomic_DNA"/>
</dbReference>
<name>A0AA36EBK2_LACSI</name>
<dbReference type="PANTHER" id="PTHR46519">
    <property type="entry name" value="RING/U-BOX SUPERFAMILY PROTEIN"/>
    <property type="match status" value="1"/>
</dbReference>
<proteinExistence type="predicted"/>
<evidence type="ECO:0000256" key="1">
    <source>
        <dbReference type="SAM" id="Coils"/>
    </source>
</evidence>
<feature type="region of interest" description="Disordered" evidence="2">
    <location>
        <begin position="276"/>
        <end position="304"/>
    </location>
</feature>
<dbReference type="Proteomes" id="UP001177003">
    <property type="component" value="Chromosome 6"/>
</dbReference>
<protein>
    <submittedName>
        <fullName evidence="3">Uncharacterized protein</fullName>
    </submittedName>
</protein>
<dbReference type="PANTHER" id="PTHR46519:SF3">
    <property type="entry name" value="RING_U-BOX SUPERFAMILY PROTEIN"/>
    <property type="match status" value="1"/>
</dbReference>
<keyword evidence="1" id="KW-0175">Coiled coil</keyword>
<organism evidence="3 4">
    <name type="scientific">Lactuca saligna</name>
    <name type="common">Willowleaf lettuce</name>
    <dbReference type="NCBI Taxonomy" id="75948"/>
    <lineage>
        <taxon>Eukaryota</taxon>
        <taxon>Viridiplantae</taxon>
        <taxon>Streptophyta</taxon>
        <taxon>Embryophyta</taxon>
        <taxon>Tracheophyta</taxon>
        <taxon>Spermatophyta</taxon>
        <taxon>Magnoliopsida</taxon>
        <taxon>eudicotyledons</taxon>
        <taxon>Gunneridae</taxon>
        <taxon>Pentapetalae</taxon>
        <taxon>asterids</taxon>
        <taxon>campanulids</taxon>
        <taxon>Asterales</taxon>
        <taxon>Asteraceae</taxon>
        <taxon>Cichorioideae</taxon>
        <taxon>Cichorieae</taxon>
        <taxon>Lactucinae</taxon>
        <taxon>Lactuca</taxon>
    </lineage>
</organism>
<evidence type="ECO:0000313" key="3">
    <source>
        <dbReference type="EMBL" id="CAI9289978.1"/>
    </source>
</evidence>
<feature type="coiled-coil region" evidence="1">
    <location>
        <begin position="459"/>
        <end position="524"/>
    </location>
</feature>
<feature type="region of interest" description="Disordered" evidence="2">
    <location>
        <begin position="319"/>
        <end position="346"/>
    </location>
</feature>
<sequence>MAVAGMNSVTVLESSYLGENYPPISRRRGNQERPITRTSFIRKMWRDLEGETRFKEIERQQSIRNTGSSQCSCSSLGAESEENASITTSEVENEWPRDHNQMELQNVQRSPALCLADKQRVRQIFREWGSKNSSNHGHHGHTSHKNNNNCSRVQGGCENECKRVRSVRQWIESNSNTTREAETSGSIRRLYGRQALLDLLTRFQMERKQEIQSLLENRPVSTFNHRNRIQSLLRGRFLWNQRFIQEEKSTSNAANELGLLRQTQTQKVSDIRKGILSRLGKRHDEPHYDTSSDNSMDDQDHPDEIVNQTDTVNTITNVSQSDNVDFETNTDENPEEQNEQVVEQEENHELALIEFIETRSQEPNVEDDGSEWRNLTDLESNEGLQDSNSVENEDEWYDNVLENTNTRENWYLEASDDDDNNNRPELRELVRRRRVSNLLESDFRERLDRLIQQRLEQEVQGSESDNDDWMIERENHENEEDENNNENATEVVEVQTQRNDCQIIDELRVDMAILQERMNSMQKTLETCMNMQLELQRSVKQEVSSALNRSEEGEKGCFICCDNVGFDSTSNRCGGHVYVCSKCAGKIDWSKVKESVKHP</sequence>
<reference evidence="3" key="1">
    <citation type="submission" date="2023-04" db="EMBL/GenBank/DDBJ databases">
        <authorList>
            <person name="Vijverberg K."/>
            <person name="Xiong W."/>
            <person name="Schranz E."/>
        </authorList>
    </citation>
    <scope>NUCLEOTIDE SEQUENCE</scope>
</reference>
<gene>
    <name evidence="3" type="ORF">LSALG_LOCUS29191</name>
</gene>
<feature type="compositionally biased region" description="Acidic residues" evidence="2">
    <location>
        <begin position="324"/>
        <end position="344"/>
    </location>
</feature>
<feature type="compositionally biased region" description="Polar residues" evidence="2">
    <location>
        <begin position="66"/>
        <end position="90"/>
    </location>
</feature>
<keyword evidence="4" id="KW-1185">Reference proteome</keyword>
<feature type="region of interest" description="Disordered" evidence="2">
    <location>
        <begin position="130"/>
        <end position="150"/>
    </location>
</feature>
<accession>A0AA36EBK2</accession>
<evidence type="ECO:0000313" key="4">
    <source>
        <dbReference type="Proteomes" id="UP001177003"/>
    </source>
</evidence>
<feature type="region of interest" description="Disordered" evidence="2">
    <location>
        <begin position="66"/>
        <end position="96"/>
    </location>
</feature>
<dbReference type="AlphaFoldDB" id="A0AA36EBK2"/>